<dbReference type="InterPro" id="IPR020561">
    <property type="entry name" value="PRibGlycinamid_synth_ATP-grasp"/>
</dbReference>
<evidence type="ECO:0000256" key="1">
    <source>
        <dbReference type="ARBA" id="ARBA00001936"/>
    </source>
</evidence>
<protein>
    <recommendedName>
        <fullName evidence="3 11">Phosphoribosylamine--glycine ligase</fullName>
        <ecNumber evidence="3 11">6.3.4.13</ecNumber>
    </recommendedName>
    <alternativeName>
        <fullName evidence="11">GARS</fullName>
    </alternativeName>
    <alternativeName>
        <fullName evidence="9 11">Glycinamide ribonucleotide synthetase</fullName>
    </alternativeName>
    <alternativeName>
        <fullName evidence="10 11">Phosphoribosylglycinamide synthetase</fullName>
    </alternativeName>
</protein>
<keyword evidence="15" id="KW-1185">Reference proteome</keyword>
<evidence type="ECO:0000256" key="12">
    <source>
        <dbReference type="PROSITE-ProRule" id="PRU00409"/>
    </source>
</evidence>
<evidence type="ECO:0000313" key="14">
    <source>
        <dbReference type="EMBL" id="CAE6702659.1"/>
    </source>
</evidence>
<comment type="similarity">
    <text evidence="8 11">Belongs to the GARS family.</text>
</comment>
<dbReference type="InterPro" id="IPR013815">
    <property type="entry name" value="ATP_grasp_subdomain_1"/>
</dbReference>
<evidence type="ECO:0000256" key="9">
    <source>
        <dbReference type="ARBA" id="ARBA00042242"/>
    </source>
</evidence>
<comment type="catalytic activity">
    <reaction evidence="11">
        <text>5-phospho-beta-D-ribosylamine + glycine + ATP = N(1)-(5-phospho-beta-D-ribosyl)glycinamide + ADP + phosphate + H(+)</text>
        <dbReference type="Rhea" id="RHEA:17453"/>
        <dbReference type="ChEBI" id="CHEBI:15378"/>
        <dbReference type="ChEBI" id="CHEBI:30616"/>
        <dbReference type="ChEBI" id="CHEBI:43474"/>
        <dbReference type="ChEBI" id="CHEBI:57305"/>
        <dbReference type="ChEBI" id="CHEBI:58681"/>
        <dbReference type="ChEBI" id="CHEBI:143788"/>
        <dbReference type="ChEBI" id="CHEBI:456216"/>
        <dbReference type="EC" id="6.3.4.13"/>
    </reaction>
</comment>
<keyword evidence="7 12" id="KW-0067">ATP-binding</keyword>
<comment type="caution">
    <text evidence="14">The sequence shown here is derived from an EMBL/GenBank/DDBJ whole genome shotgun (WGS) entry which is preliminary data.</text>
</comment>
<organism evidence="14 15">
    <name type="scientific">Paraburkholderia haematera</name>
    <dbReference type="NCBI Taxonomy" id="2793077"/>
    <lineage>
        <taxon>Bacteria</taxon>
        <taxon>Pseudomonadati</taxon>
        <taxon>Pseudomonadota</taxon>
        <taxon>Betaproteobacteria</taxon>
        <taxon>Burkholderiales</taxon>
        <taxon>Burkholderiaceae</taxon>
        <taxon>Paraburkholderia</taxon>
    </lineage>
</organism>
<evidence type="ECO:0000256" key="6">
    <source>
        <dbReference type="ARBA" id="ARBA00022755"/>
    </source>
</evidence>
<evidence type="ECO:0000313" key="15">
    <source>
        <dbReference type="Proteomes" id="UP000672526"/>
    </source>
</evidence>
<dbReference type="SUPFAM" id="SSF52440">
    <property type="entry name" value="PreATP-grasp domain"/>
    <property type="match status" value="1"/>
</dbReference>
<name>A0ABN7KNK7_9BURK</name>
<dbReference type="SMART" id="SM01210">
    <property type="entry name" value="GARS_C"/>
    <property type="match status" value="1"/>
</dbReference>
<dbReference type="PANTHER" id="PTHR43472:SF1">
    <property type="entry name" value="PHOSPHORIBOSYLAMINE--GLYCINE LIGASE, CHLOROPLASTIC"/>
    <property type="match status" value="1"/>
</dbReference>
<dbReference type="InterPro" id="IPR037123">
    <property type="entry name" value="PRibGlycinamide_synth_C_sf"/>
</dbReference>
<reference evidence="14 15" key="1">
    <citation type="submission" date="2021-02" db="EMBL/GenBank/DDBJ databases">
        <authorList>
            <person name="Vanwijnsberghe S."/>
        </authorList>
    </citation>
    <scope>NUCLEOTIDE SEQUENCE [LARGE SCALE GENOMIC DNA]</scope>
    <source>
        <strain evidence="14 15">LMG 31837</strain>
    </source>
</reference>
<evidence type="ECO:0000256" key="2">
    <source>
        <dbReference type="ARBA" id="ARBA00005174"/>
    </source>
</evidence>
<dbReference type="RefSeq" id="WP_211609731.1">
    <property type="nucleotide sequence ID" value="NZ_CAJNBK010000001.1"/>
</dbReference>
<accession>A0ABN7KNK7</accession>
<dbReference type="EMBL" id="CAJNBK010000001">
    <property type="protein sequence ID" value="CAE6702659.1"/>
    <property type="molecule type" value="Genomic_DNA"/>
</dbReference>
<comment type="pathway">
    <text evidence="2 11">Purine metabolism; IMP biosynthesis via de novo pathway; N(1)-(5-phospho-D-ribosyl)glycinamide from 5-phospho-alpha-D-ribose 1-diphosphate: step 2/2.</text>
</comment>
<dbReference type="Gene3D" id="3.30.1490.20">
    <property type="entry name" value="ATP-grasp fold, A domain"/>
    <property type="match status" value="1"/>
</dbReference>
<dbReference type="Pfam" id="PF02843">
    <property type="entry name" value="GARS_C"/>
    <property type="match status" value="1"/>
</dbReference>
<keyword evidence="6 11" id="KW-0658">Purine biosynthesis</keyword>
<evidence type="ECO:0000256" key="7">
    <source>
        <dbReference type="ARBA" id="ARBA00022840"/>
    </source>
</evidence>
<dbReference type="InterPro" id="IPR020562">
    <property type="entry name" value="PRibGlycinamide_synth_N"/>
</dbReference>
<dbReference type="Proteomes" id="UP000672526">
    <property type="component" value="Unassembled WGS sequence"/>
</dbReference>
<evidence type="ECO:0000256" key="4">
    <source>
        <dbReference type="ARBA" id="ARBA00022598"/>
    </source>
</evidence>
<dbReference type="Pfam" id="PF02844">
    <property type="entry name" value="GARS_N"/>
    <property type="match status" value="1"/>
</dbReference>
<evidence type="ECO:0000256" key="8">
    <source>
        <dbReference type="ARBA" id="ARBA00038345"/>
    </source>
</evidence>
<dbReference type="Gene3D" id="3.40.50.20">
    <property type="match status" value="1"/>
</dbReference>
<dbReference type="InterPro" id="IPR011761">
    <property type="entry name" value="ATP-grasp"/>
</dbReference>
<proteinExistence type="inferred from homology"/>
<dbReference type="SUPFAM" id="SSF51246">
    <property type="entry name" value="Rudiment single hybrid motif"/>
    <property type="match status" value="1"/>
</dbReference>
<dbReference type="InterPro" id="IPR000115">
    <property type="entry name" value="PRibGlycinamide_synth"/>
</dbReference>
<sequence>MKLLVVGSGGREHALAWKLAQSPRVQLVYVAPGNGGTAQDERLRNIDITDPAELADFVEKEQIAFTLVGPEGPLAAGIVNLFRSRGLKIFGPSKEAAQLESSKDFAKAFMKRHAIPTAEYETFADVAAAHAYLDAKGAPIVIKADGLAAGKGVVVALTLEEAHAAVDMMLSDNKLGDAGARVVIEEFLAGEEASFIVMVDGKHVLALASSQDHKRLLDEDQGPNTGGMGAYSPAPIVTPQLHARVMREIIQPTVRGMEKEGIRFTGFLYAGLMIDAQGNPKTLEFNCRMGDPETQPIMARLKGDFSKVVEQAIAGTLDTIELEWDRRTALGVVLAAYNYPDTPRKGDRISDIPAETVDSVTFHAGTTLTDGKLSTSGGRVLCVVGLADSVRSAQSVAYETINQISFDGMQYRRDIGYRALNRKHDVKTDGKH</sequence>
<dbReference type="InterPro" id="IPR016185">
    <property type="entry name" value="PreATP-grasp_dom_sf"/>
</dbReference>
<dbReference type="Pfam" id="PF01071">
    <property type="entry name" value="GARS_A"/>
    <property type="match status" value="1"/>
</dbReference>
<gene>
    <name evidence="11 14" type="primary">purD</name>
    <name evidence="14" type="ORF">R69888_00820</name>
</gene>
<dbReference type="NCBIfam" id="TIGR00877">
    <property type="entry name" value="purD"/>
    <property type="match status" value="1"/>
</dbReference>
<evidence type="ECO:0000256" key="5">
    <source>
        <dbReference type="ARBA" id="ARBA00022741"/>
    </source>
</evidence>
<dbReference type="SMART" id="SM01209">
    <property type="entry name" value="GARS_A"/>
    <property type="match status" value="1"/>
</dbReference>
<dbReference type="GO" id="GO:0004637">
    <property type="term" value="F:phosphoribosylamine-glycine ligase activity"/>
    <property type="evidence" value="ECO:0007669"/>
    <property type="project" value="UniProtKB-EC"/>
</dbReference>
<keyword evidence="5 12" id="KW-0547">Nucleotide-binding</keyword>
<evidence type="ECO:0000256" key="3">
    <source>
        <dbReference type="ARBA" id="ARBA00013255"/>
    </source>
</evidence>
<dbReference type="HAMAP" id="MF_00138">
    <property type="entry name" value="GARS"/>
    <property type="match status" value="1"/>
</dbReference>
<dbReference type="EC" id="6.3.4.13" evidence="3 11"/>
<dbReference type="Gene3D" id="3.30.470.20">
    <property type="entry name" value="ATP-grasp fold, B domain"/>
    <property type="match status" value="1"/>
</dbReference>
<evidence type="ECO:0000259" key="13">
    <source>
        <dbReference type="PROSITE" id="PS50975"/>
    </source>
</evidence>
<dbReference type="Gene3D" id="3.90.600.10">
    <property type="entry name" value="Phosphoribosylglycinamide synthetase, C-terminal domain"/>
    <property type="match status" value="1"/>
</dbReference>
<comment type="cofactor">
    <cofactor evidence="1">
        <name>Mn(2+)</name>
        <dbReference type="ChEBI" id="CHEBI:29035"/>
    </cofactor>
</comment>
<dbReference type="InterPro" id="IPR011054">
    <property type="entry name" value="Rudment_hybrid_motif"/>
</dbReference>
<keyword evidence="4 11" id="KW-0436">Ligase</keyword>
<evidence type="ECO:0000256" key="10">
    <source>
        <dbReference type="ARBA" id="ARBA00042864"/>
    </source>
</evidence>
<dbReference type="PANTHER" id="PTHR43472">
    <property type="entry name" value="PHOSPHORIBOSYLAMINE--GLYCINE LIGASE"/>
    <property type="match status" value="1"/>
</dbReference>
<feature type="domain" description="ATP-grasp" evidence="13">
    <location>
        <begin position="107"/>
        <end position="314"/>
    </location>
</feature>
<dbReference type="InterPro" id="IPR020560">
    <property type="entry name" value="PRibGlycinamide_synth_C-dom"/>
</dbReference>
<evidence type="ECO:0000256" key="11">
    <source>
        <dbReference type="HAMAP-Rule" id="MF_00138"/>
    </source>
</evidence>
<dbReference type="SUPFAM" id="SSF56059">
    <property type="entry name" value="Glutathione synthetase ATP-binding domain-like"/>
    <property type="match status" value="1"/>
</dbReference>
<dbReference type="PROSITE" id="PS50975">
    <property type="entry name" value="ATP_GRASP"/>
    <property type="match status" value="1"/>
</dbReference>